<protein>
    <recommendedName>
        <fullName evidence="3">RING-type domain-containing protein</fullName>
    </recommendedName>
</protein>
<keyword evidence="1" id="KW-0862">Zinc</keyword>
<dbReference type="SUPFAM" id="SSF57850">
    <property type="entry name" value="RING/U-box"/>
    <property type="match status" value="1"/>
</dbReference>
<feature type="region of interest" description="Disordered" evidence="2">
    <location>
        <begin position="1"/>
        <end position="43"/>
    </location>
</feature>
<evidence type="ECO:0000313" key="4">
    <source>
        <dbReference type="EMBL" id="GMH97673.1"/>
    </source>
</evidence>
<keyword evidence="5" id="KW-1185">Reference proteome</keyword>
<sequence>MMNEDKDGVDATVVDTESGARSLPQGSPQSKKPAAETTLPDPTLIGNIEVQRATDPFVKQVNGKVEVAVPGVDDDVEEGWDRAPLPSENVVIGVSDTNLLPKNSSVSTASGNKAVNIEITESLSQFAIDDSSSSGSLSTSSVEGDGQDVSDASPTKKSKAAKVLEQVNRIVQERGKVRVESLDLDLDDDATKGLCPLCCELLLYEEIINASCVSCEFNICSVCLSNLFMSNRGTCPGCRDDSFFVNVPSVNKARTKAIIDNHDDSELTASQLREKYSGWDVIPVSDSSMSELHDPTLLQDMEGACTKTEKEYLTRLLTGGNVEEVVKASAILNGIESMVRSGEVTDEFRVEQRYALFNSPPPTSKTPNLNVGRSTGSGSQNKTPPNFLSGFKRFGDKFKKKPPQKDDIDVLEEKAKTFKEKNTPPRPTGSSPDDGADGTMQFSQIGPLRAPLAVPFSCLSLPPLPSRMPSRVTLDPSELKLFNRLGRKDSDVGVKFGKSDLGVIMVKTTGQAFGKGLKVGDVLTCFDDVRVDNDLIGLDGIIILYEEKIRRKAVFSVTVNCDQKVCDELRERAEVVKLLQEL</sequence>
<gene>
    <name evidence="4" type="ORF">TrVE_jg4297</name>
</gene>
<keyword evidence="1" id="KW-0479">Metal-binding</keyword>
<evidence type="ECO:0000256" key="1">
    <source>
        <dbReference type="PROSITE-ProRule" id="PRU00175"/>
    </source>
</evidence>
<keyword evidence="1" id="KW-0863">Zinc-finger</keyword>
<feature type="region of interest" description="Disordered" evidence="2">
    <location>
        <begin position="130"/>
        <end position="157"/>
    </location>
</feature>
<feature type="region of interest" description="Disordered" evidence="2">
    <location>
        <begin position="416"/>
        <end position="442"/>
    </location>
</feature>
<feature type="domain" description="RING-type" evidence="3">
    <location>
        <begin position="195"/>
        <end position="239"/>
    </location>
</feature>
<feature type="compositionally biased region" description="Polar residues" evidence="2">
    <location>
        <begin position="365"/>
        <end position="386"/>
    </location>
</feature>
<dbReference type="PROSITE" id="PS50089">
    <property type="entry name" value="ZF_RING_2"/>
    <property type="match status" value="1"/>
</dbReference>
<dbReference type="EMBL" id="BRXX01000205">
    <property type="protein sequence ID" value="GMH97673.1"/>
    <property type="molecule type" value="Genomic_DNA"/>
</dbReference>
<dbReference type="Proteomes" id="UP001165160">
    <property type="component" value="Unassembled WGS sequence"/>
</dbReference>
<dbReference type="Gene3D" id="3.30.40.10">
    <property type="entry name" value="Zinc/RING finger domain, C3HC4 (zinc finger)"/>
    <property type="match status" value="1"/>
</dbReference>
<feature type="region of interest" description="Disordered" evidence="2">
    <location>
        <begin position="357"/>
        <end position="386"/>
    </location>
</feature>
<dbReference type="GO" id="GO:0008270">
    <property type="term" value="F:zinc ion binding"/>
    <property type="evidence" value="ECO:0007669"/>
    <property type="project" value="UniProtKB-KW"/>
</dbReference>
<organism evidence="4 5">
    <name type="scientific">Triparma verrucosa</name>
    <dbReference type="NCBI Taxonomy" id="1606542"/>
    <lineage>
        <taxon>Eukaryota</taxon>
        <taxon>Sar</taxon>
        <taxon>Stramenopiles</taxon>
        <taxon>Ochrophyta</taxon>
        <taxon>Bolidophyceae</taxon>
        <taxon>Parmales</taxon>
        <taxon>Triparmaceae</taxon>
        <taxon>Triparma</taxon>
    </lineage>
</organism>
<accession>A0A9W7C3P6</accession>
<evidence type="ECO:0000313" key="5">
    <source>
        <dbReference type="Proteomes" id="UP001165160"/>
    </source>
</evidence>
<dbReference type="InterPro" id="IPR001841">
    <property type="entry name" value="Znf_RING"/>
</dbReference>
<proteinExistence type="predicted"/>
<dbReference type="AlphaFoldDB" id="A0A9W7C3P6"/>
<comment type="caution">
    <text evidence="4">The sequence shown here is derived from an EMBL/GenBank/DDBJ whole genome shotgun (WGS) entry which is preliminary data.</text>
</comment>
<dbReference type="InterPro" id="IPR013083">
    <property type="entry name" value="Znf_RING/FYVE/PHD"/>
</dbReference>
<evidence type="ECO:0000259" key="3">
    <source>
        <dbReference type="PROSITE" id="PS50089"/>
    </source>
</evidence>
<feature type="compositionally biased region" description="Low complexity" evidence="2">
    <location>
        <begin position="130"/>
        <end position="141"/>
    </location>
</feature>
<reference evidence="5" key="1">
    <citation type="journal article" date="2023" name="Commun. Biol.">
        <title>Genome analysis of Parmales, the sister group of diatoms, reveals the evolutionary specialization of diatoms from phago-mixotrophs to photoautotrophs.</title>
        <authorList>
            <person name="Ban H."/>
            <person name="Sato S."/>
            <person name="Yoshikawa S."/>
            <person name="Yamada K."/>
            <person name="Nakamura Y."/>
            <person name="Ichinomiya M."/>
            <person name="Sato N."/>
            <person name="Blanc-Mathieu R."/>
            <person name="Endo H."/>
            <person name="Kuwata A."/>
            <person name="Ogata H."/>
        </authorList>
    </citation>
    <scope>NUCLEOTIDE SEQUENCE [LARGE SCALE GENOMIC DNA]</scope>
    <source>
        <strain evidence="5">NIES 3699</strain>
    </source>
</reference>
<name>A0A9W7C3P6_9STRA</name>
<evidence type="ECO:0000256" key="2">
    <source>
        <dbReference type="SAM" id="MobiDB-lite"/>
    </source>
</evidence>